<dbReference type="Gene3D" id="3.30.70.1320">
    <property type="entry name" value="Multidrug efflux transporter AcrB pore domain like"/>
    <property type="match status" value="1"/>
</dbReference>
<dbReference type="InterPro" id="IPR027463">
    <property type="entry name" value="AcrB_DN_DC_subdom"/>
</dbReference>
<feature type="transmembrane region" description="Helical" evidence="9">
    <location>
        <begin position="341"/>
        <end position="360"/>
    </location>
</feature>
<dbReference type="Gene3D" id="3.30.2090.10">
    <property type="entry name" value="Multidrug efflux transporter AcrB TolC docking domain, DN and DC subdomains"/>
    <property type="match status" value="2"/>
</dbReference>
<keyword evidence="6 9" id="KW-0812">Transmembrane</keyword>
<dbReference type="PANTHER" id="PTHR32063">
    <property type="match status" value="1"/>
</dbReference>
<evidence type="ECO:0000256" key="5">
    <source>
        <dbReference type="ARBA" id="ARBA00022519"/>
    </source>
</evidence>
<dbReference type="EMBL" id="CP019911">
    <property type="protein sequence ID" value="AQW30324.1"/>
    <property type="molecule type" value="Genomic_DNA"/>
</dbReference>
<keyword evidence="8 9" id="KW-0472">Membrane</keyword>
<dbReference type="PANTHER" id="PTHR32063:SF10">
    <property type="entry name" value="EFFLUX PUMP MEMBRANE TRANSPORTER"/>
    <property type="match status" value="1"/>
</dbReference>
<dbReference type="NCBIfam" id="NF000282">
    <property type="entry name" value="RND_permease_1"/>
    <property type="match status" value="1"/>
</dbReference>
<name>A0A1U9VI00_9RALS</name>
<dbReference type="Proteomes" id="UP000189628">
    <property type="component" value="Chromosome"/>
</dbReference>
<evidence type="ECO:0000256" key="3">
    <source>
        <dbReference type="ARBA" id="ARBA00022448"/>
    </source>
</evidence>
<dbReference type="InterPro" id="IPR004764">
    <property type="entry name" value="MdtF-like"/>
</dbReference>
<evidence type="ECO:0000313" key="10">
    <source>
        <dbReference type="EMBL" id="AQW30324.1"/>
    </source>
</evidence>
<evidence type="ECO:0000256" key="4">
    <source>
        <dbReference type="ARBA" id="ARBA00022475"/>
    </source>
</evidence>
<evidence type="ECO:0000256" key="2">
    <source>
        <dbReference type="ARBA" id="ARBA00010942"/>
    </source>
</evidence>
<keyword evidence="7 9" id="KW-1133">Transmembrane helix</keyword>
<organism evidence="10 11">
    <name type="scientific">blood disease bacterium A2-HR MARDI</name>
    <dbReference type="NCBI Taxonomy" id="1944648"/>
    <lineage>
        <taxon>Bacteria</taxon>
        <taxon>Pseudomonadati</taxon>
        <taxon>Pseudomonadota</taxon>
        <taxon>Betaproteobacteria</taxon>
        <taxon>Burkholderiales</taxon>
        <taxon>Burkholderiaceae</taxon>
        <taxon>Ralstonia</taxon>
        <taxon>Ralstonia solanacearum species complex</taxon>
    </lineage>
</organism>
<sequence>MAKFFIDRPVFAWVLALFIIVAGAISVTQLPIAQYPTIAPPSIIITATYPGASAKTLDDAVTSIIEQEMNGADGLLYIESVSQAGNGQATITVTFKPGTDPALAQVDVQNRLKRVEARLPSSVTQQGVQVDKTRSNFLLFATLASKDGKMDPVALGDYISRNVLNEIKRVPGVGQAVLFGTERAMRIWIDPAKLVGYKLTPTDVYNAIRNQNALVSAGTLGDLPSTSNQPIAATVVVEGQMTTTEQFGNIVLVSKPDGSQVRIKDVARLELGGQTYATSARINGQPISAIGVQLSPTGNALGTAKAVKAKLDELSKYFPAGVEYKVPYDTSKFVQISIEEVVKTLFEAMALVFLVMLVFLQNIRYTLIPSIVVPISLLGAFATMNALGFSINVLTMFGLVLAIGILVDDAIVVVENVERIMSEEGLPPREATRKAMGQITGAIIGITLVLMAVFIPMAFFSGSVGAIYRQFSLSMVASIFFSALMALTLTPALCATLLKPIEKGSHHEKKGFFGWFNRMFTSTTNRYQSLVERMLKKTFRYMVIYGALIAAVVLLFMRLPSSFLPNEDQGYIITNIQLPPAASANRTLEVIKKVEGYYQHEKAVENIVAVQGFSFSGNGPNAALVFTTLKDWSQRGADQTADAVAGRAFGALFGGIRDAIVFPLNPPPIPELGNATGFTFRLQDRGGLGHDALMAARNQLLGMAGQSKILKNVRPDGLEDSPQYQVDIDREKANALGVAFTDINSVLSTALGSAYANDFPNYGRQQRVIVQADKINRMQPEDIMNLYVRNTQGSMVPMSAFAKGHWMVGPVQLVRYNGYPSVRISGDATTGVSTGDAMDEMERLASRLPAGIGFEWTGQSLQEKSSGSQAPALYALSLLAVFLVLAALYESWSIPAAVILVVPLGVLGTLLGVTLRVMPDDVYFKVGLIAVVGLSAKNAILIIEFAKDLQAQGKGLIEATLEAVHLRFRPIIMTSFAFILGVLPLAIATGASSASQRAIGTGVMGGMIAATVLAVVLVPVFFVVVRRIFKGSERQRRLDAAHLPLDEEI</sequence>
<evidence type="ECO:0000256" key="6">
    <source>
        <dbReference type="ARBA" id="ARBA00022692"/>
    </source>
</evidence>
<dbReference type="RefSeq" id="WP_013213970.1">
    <property type="nucleotide sequence ID" value="NZ_CP019911.1"/>
</dbReference>
<dbReference type="NCBIfam" id="TIGR00915">
    <property type="entry name" value="2A0602"/>
    <property type="match status" value="1"/>
</dbReference>
<dbReference type="Gene3D" id="3.30.70.1430">
    <property type="entry name" value="Multidrug efflux transporter AcrB pore domain"/>
    <property type="match status" value="2"/>
</dbReference>
<keyword evidence="5 9" id="KW-0997">Cell inner membrane</keyword>
<feature type="transmembrane region" description="Helical" evidence="9">
    <location>
        <begin position="539"/>
        <end position="559"/>
    </location>
</feature>
<feature type="transmembrane region" description="Helical" evidence="9">
    <location>
        <begin position="367"/>
        <end position="387"/>
    </location>
</feature>
<keyword evidence="3 9" id="KW-0813">Transport</keyword>
<gene>
    <name evidence="10" type="ORF">B0B51_10280</name>
</gene>
<feature type="transmembrane region" description="Helical" evidence="9">
    <location>
        <begin position="1007"/>
        <end position="1029"/>
    </location>
</feature>
<dbReference type="Gene3D" id="1.20.1640.10">
    <property type="entry name" value="Multidrug efflux transporter AcrB transmembrane domain"/>
    <property type="match status" value="2"/>
</dbReference>
<dbReference type="Pfam" id="PF00873">
    <property type="entry name" value="ACR_tran"/>
    <property type="match status" value="1"/>
</dbReference>
<comment type="subcellular location">
    <subcellularLocation>
        <location evidence="1 9">Cell inner membrane</location>
        <topology evidence="1 9">Multi-pass membrane protein</topology>
    </subcellularLocation>
</comment>
<dbReference type="PRINTS" id="PR00702">
    <property type="entry name" value="ACRIFLAVINRP"/>
</dbReference>
<feature type="transmembrane region" description="Helical" evidence="9">
    <location>
        <begin position="966"/>
        <end position="987"/>
    </location>
</feature>
<feature type="transmembrane region" description="Helical" evidence="9">
    <location>
        <begin position="435"/>
        <end position="459"/>
    </location>
</feature>
<proteinExistence type="inferred from homology"/>
<evidence type="ECO:0000313" key="11">
    <source>
        <dbReference type="Proteomes" id="UP000189628"/>
    </source>
</evidence>
<feature type="transmembrane region" description="Helical" evidence="9">
    <location>
        <begin position="896"/>
        <end position="917"/>
    </location>
</feature>
<evidence type="ECO:0000256" key="7">
    <source>
        <dbReference type="ARBA" id="ARBA00022989"/>
    </source>
</evidence>
<reference evidence="10 11" key="1">
    <citation type="submission" date="2017-02" db="EMBL/GenBank/DDBJ databases">
        <title>Blood Disease Bacterium A2-HR MARDI.</title>
        <authorList>
            <person name="Badrun R."/>
            <person name="Abu Bakar N."/>
            <person name="Laboh R."/>
        </authorList>
    </citation>
    <scope>NUCLEOTIDE SEQUENCE [LARGE SCALE GENOMIC DNA]</scope>
    <source>
        <strain evidence="10 11">A2-HR MARDI</strain>
    </source>
</reference>
<dbReference type="SUPFAM" id="SSF82693">
    <property type="entry name" value="Multidrug efflux transporter AcrB pore domain, PN1, PN2, PC1 and PC2 subdomains"/>
    <property type="match status" value="3"/>
</dbReference>
<comment type="caution">
    <text evidence="9">Lacks conserved residue(s) required for the propagation of feature annotation.</text>
</comment>
<dbReference type="GO" id="GO:0042910">
    <property type="term" value="F:xenobiotic transmembrane transporter activity"/>
    <property type="evidence" value="ECO:0007669"/>
    <property type="project" value="TreeGrafter"/>
</dbReference>
<dbReference type="AlphaFoldDB" id="A0A1U9VI00"/>
<protein>
    <recommendedName>
        <fullName evidence="9">Efflux pump membrane transporter</fullName>
    </recommendedName>
</protein>
<dbReference type="SUPFAM" id="SSF82714">
    <property type="entry name" value="Multidrug efflux transporter AcrB TolC docking domain, DN and DC subdomains"/>
    <property type="match status" value="2"/>
</dbReference>
<evidence type="ECO:0000256" key="8">
    <source>
        <dbReference type="ARBA" id="ARBA00023136"/>
    </source>
</evidence>
<keyword evidence="4" id="KW-1003">Cell membrane</keyword>
<dbReference type="SUPFAM" id="SSF82866">
    <property type="entry name" value="Multidrug efflux transporter AcrB transmembrane domain"/>
    <property type="match status" value="2"/>
</dbReference>
<comment type="similarity">
    <text evidence="2 9">Belongs to the resistance-nodulation-cell division (RND) (TC 2.A.6) family.</text>
</comment>
<dbReference type="GO" id="GO:0005886">
    <property type="term" value="C:plasma membrane"/>
    <property type="evidence" value="ECO:0007669"/>
    <property type="project" value="UniProtKB-SubCell"/>
</dbReference>
<dbReference type="GO" id="GO:0015562">
    <property type="term" value="F:efflux transmembrane transporter activity"/>
    <property type="evidence" value="ECO:0007669"/>
    <property type="project" value="InterPro"/>
</dbReference>
<feature type="transmembrane region" description="Helical" evidence="9">
    <location>
        <begin position="393"/>
        <end position="414"/>
    </location>
</feature>
<feature type="transmembrane region" description="Helical" evidence="9">
    <location>
        <begin position="923"/>
        <end position="945"/>
    </location>
</feature>
<feature type="transmembrane region" description="Helical" evidence="9">
    <location>
        <begin position="872"/>
        <end position="889"/>
    </location>
</feature>
<dbReference type="FunFam" id="1.20.1640.10:FF:000001">
    <property type="entry name" value="Efflux pump membrane transporter"/>
    <property type="match status" value="1"/>
</dbReference>
<accession>A0A1U9VI00</accession>
<evidence type="ECO:0000256" key="1">
    <source>
        <dbReference type="ARBA" id="ARBA00004429"/>
    </source>
</evidence>
<dbReference type="FunFam" id="3.30.70.1430:FF:000001">
    <property type="entry name" value="Efflux pump membrane transporter"/>
    <property type="match status" value="1"/>
</dbReference>
<dbReference type="InterPro" id="IPR001036">
    <property type="entry name" value="Acrflvin-R"/>
</dbReference>
<evidence type="ECO:0000256" key="9">
    <source>
        <dbReference type="RuleBase" id="RU364070"/>
    </source>
</evidence>
<feature type="transmembrane region" description="Helical" evidence="9">
    <location>
        <begin position="471"/>
        <end position="498"/>
    </location>
</feature>
<dbReference type="Gene3D" id="3.30.70.1440">
    <property type="entry name" value="Multidrug efflux transporter AcrB pore domain"/>
    <property type="match status" value="1"/>
</dbReference>
<dbReference type="GO" id="GO:0009636">
    <property type="term" value="P:response to toxic substance"/>
    <property type="evidence" value="ECO:0007669"/>
    <property type="project" value="UniProtKB-ARBA"/>
</dbReference>